<reference evidence="2 3" key="1">
    <citation type="submission" date="2019-09" db="EMBL/GenBank/DDBJ databases">
        <title>H2 Metabolism Revealed by Metagenomic Analysis in Subglacial Sediment of East Antarctica.</title>
        <authorList>
            <person name="Yang Z."/>
            <person name="Zhang Y."/>
            <person name="Lv Y."/>
            <person name="Yan W."/>
            <person name="Xiao X."/>
            <person name="Sun B."/>
            <person name="Ma H."/>
        </authorList>
    </citation>
    <scope>NUCLEOTIDE SEQUENCE [LARGE SCALE GENOMIC DNA]</scope>
    <source>
        <strain evidence="2">Bin2_2</strain>
    </source>
</reference>
<keyword evidence="1" id="KW-1133">Transmembrane helix</keyword>
<dbReference type="EMBL" id="JAAFGW010000183">
    <property type="protein sequence ID" value="NDP48948.1"/>
    <property type="molecule type" value="Genomic_DNA"/>
</dbReference>
<gene>
    <name evidence="2" type="ORF">GZ085_11300</name>
</gene>
<organism evidence="2 3">
    <name type="scientific">Sulfuriferula multivorans</name>
    <dbReference type="NCBI Taxonomy" id="1559896"/>
    <lineage>
        <taxon>Bacteria</taxon>
        <taxon>Pseudomonadati</taxon>
        <taxon>Pseudomonadota</taxon>
        <taxon>Betaproteobacteria</taxon>
        <taxon>Nitrosomonadales</taxon>
        <taxon>Sulfuricellaceae</taxon>
        <taxon>Sulfuriferula</taxon>
    </lineage>
</organism>
<protein>
    <recommendedName>
        <fullName evidence="4">DUF1574 domain-containing protein</fullName>
    </recommendedName>
</protein>
<comment type="caution">
    <text evidence="2">The sequence shown here is derived from an EMBL/GenBank/DDBJ whole genome shotgun (WGS) entry which is preliminary data.</text>
</comment>
<sequence length="314" mass="35574">MKHLGKSALLFIAIGLALYAGVYYGAEQLLVHTGRSNPFFKIATAQDSTFDWVILGASHAMPLDFSDFNAQMERETQLKILNLAAPGAGPLYNRFVLEQFLRTRRARNLLYVVDSFAFYSRTWNEERFADAKLLRRTPFDPAIARRLWDYARHEGVDGRAVLDYVSGFSKINNRERFQRDVWEGEAQFERAYRPSSSAVKKRIDYLFPDKTSPAALSRYLDAFSSLIALAQKEGVNVVVIKMPVPPQFYSQLKDEAGFDDALSRFLAARGVPFHDFSAETSEPSLYFDTDHLSRAGLTGFFMRDLKPVFVSGGC</sequence>
<dbReference type="SUPFAM" id="SSF52266">
    <property type="entry name" value="SGNH hydrolase"/>
    <property type="match status" value="1"/>
</dbReference>
<evidence type="ECO:0000256" key="1">
    <source>
        <dbReference type="SAM" id="Phobius"/>
    </source>
</evidence>
<proteinExistence type="predicted"/>
<evidence type="ECO:0008006" key="4">
    <source>
        <dbReference type="Google" id="ProtNLM"/>
    </source>
</evidence>
<keyword evidence="1" id="KW-0812">Transmembrane</keyword>
<dbReference type="Proteomes" id="UP000483432">
    <property type="component" value="Unassembled WGS sequence"/>
</dbReference>
<dbReference type="AlphaFoldDB" id="A0A7C9TDA0"/>
<evidence type="ECO:0000313" key="3">
    <source>
        <dbReference type="Proteomes" id="UP000483432"/>
    </source>
</evidence>
<accession>A0A7C9TDA0</accession>
<evidence type="ECO:0000313" key="2">
    <source>
        <dbReference type="EMBL" id="NDP48948.1"/>
    </source>
</evidence>
<feature type="transmembrane region" description="Helical" evidence="1">
    <location>
        <begin position="7"/>
        <end position="26"/>
    </location>
</feature>
<name>A0A7C9TDA0_9PROT</name>
<keyword evidence="1" id="KW-0472">Membrane</keyword>